<comment type="caution">
    <text evidence="3">The sequence shown here is derived from an EMBL/GenBank/DDBJ whole genome shotgun (WGS) entry which is preliminary data.</text>
</comment>
<dbReference type="Pfam" id="PF07561">
    <property type="entry name" value="DUF1540"/>
    <property type="match status" value="1"/>
</dbReference>
<accession>A0AAW5P8M8</accession>
<name>A0AAW5P8M8_9BACT</name>
<feature type="region of interest" description="Disordered" evidence="1">
    <location>
        <begin position="1"/>
        <end position="88"/>
    </location>
</feature>
<sequence length="141" mass="14744">MANNLSLGIGPSGLESAEEHLDGQDSAEKTGSEKTADEPQDEQSGDEPMNEEGDPAGEMASEESVPEPDDVAGKGGQTVVTTQSAGNQEVQIQCGATSCVFNRQHNCEAGEVHISFNPNKGMRSAATQCDTYQTAPVEEEG</sequence>
<reference evidence="3" key="1">
    <citation type="submission" date="2022-08" db="EMBL/GenBank/DDBJ databases">
        <title>Genomic Encyclopedia of Type Strains, Phase V (KMG-V): Genome sequencing to study the core and pangenomes of soil and plant-associated prokaryotes.</title>
        <authorList>
            <person name="Whitman W."/>
        </authorList>
    </citation>
    <scope>NUCLEOTIDE SEQUENCE</scope>
    <source>
        <strain evidence="3">SP3002</strain>
    </source>
</reference>
<dbReference type="AlphaFoldDB" id="A0AAW5P8M8"/>
<protein>
    <recommendedName>
        <fullName evidence="2">DUF1540 domain-containing protein</fullName>
    </recommendedName>
</protein>
<dbReference type="Proteomes" id="UP001155110">
    <property type="component" value="Unassembled WGS sequence"/>
</dbReference>
<evidence type="ECO:0000313" key="4">
    <source>
        <dbReference type="Proteomes" id="UP001155110"/>
    </source>
</evidence>
<organism evidence="3 4">
    <name type="scientific">Salinibacter ruber</name>
    <dbReference type="NCBI Taxonomy" id="146919"/>
    <lineage>
        <taxon>Bacteria</taxon>
        <taxon>Pseudomonadati</taxon>
        <taxon>Rhodothermota</taxon>
        <taxon>Rhodothermia</taxon>
        <taxon>Rhodothermales</taxon>
        <taxon>Salinibacteraceae</taxon>
        <taxon>Salinibacter</taxon>
    </lineage>
</organism>
<dbReference type="InterPro" id="IPR011437">
    <property type="entry name" value="DUF1540"/>
</dbReference>
<feature type="compositionally biased region" description="Polar residues" evidence="1">
    <location>
        <begin position="78"/>
        <end position="88"/>
    </location>
</feature>
<evidence type="ECO:0000313" key="3">
    <source>
        <dbReference type="EMBL" id="MCS4157770.1"/>
    </source>
</evidence>
<feature type="domain" description="DUF1540" evidence="2">
    <location>
        <begin position="92"/>
        <end position="132"/>
    </location>
</feature>
<feature type="compositionally biased region" description="Acidic residues" evidence="1">
    <location>
        <begin position="38"/>
        <end position="70"/>
    </location>
</feature>
<dbReference type="EMBL" id="JANTZM010000007">
    <property type="protein sequence ID" value="MCS4157770.1"/>
    <property type="molecule type" value="Genomic_DNA"/>
</dbReference>
<evidence type="ECO:0000256" key="1">
    <source>
        <dbReference type="SAM" id="MobiDB-lite"/>
    </source>
</evidence>
<gene>
    <name evidence="3" type="ORF">GGP99_001734</name>
</gene>
<feature type="compositionally biased region" description="Basic and acidic residues" evidence="1">
    <location>
        <begin position="17"/>
        <end position="37"/>
    </location>
</feature>
<evidence type="ECO:0000259" key="2">
    <source>
        <dbReference type="Pfam" id="PF07561"/>
    </source>
</evidence>
<proteinExistence type="predicted"/>
<dbReference type="RefSeq" id="WP_259258293.1">
    <property type="nucleotide sequence ID" value="NZ_JANTZM010000007.1"/>
</dbReference>